<comment type="caution">
    <text evidence="2">The sequence shown here is derived from an EMBL/GenBank/DDBJ whole genome shotgun (WGS) entry which is preliminary data.</text>
</comment>
<keyword evidence="3" id="KW-1185">Reference proteome</keyword>
<evidence type="ECO:0000256" key="1">
    <source>
        <dbReference type="SAM" id="MobiDB-lite"/>
    </source>
</evidence>
<dbReference type="Proteomes" id="UP001396334">
    <property type="component" value="Unassembled WGS sequence"/>
</dbReference>
<dbReference type="EMBL" id="JBBPBN010000013">
    <property type="protein sequence ID" value="KAK9026457.1"/>
    <property type="molecule type" value="Genomic_DNA"/>
</dbReference>
<protein>
    <submittedName>
        <fullName evidence="2">Uncharacterized protein</fullName>
    </submittedName>
</protein>
<reference evidence="2 3" key="1">
    <citation type="journal article" date="2024" name="G3 (Bethesda)">
        <title>Genome assembly of Hibiscus sabdariffa L. provides insights into metabolisms of medicinal natural products.</title>
        <authorList>
            <person name="Kim T."/>
        </authorList>
    </citation>
    <scope>NUCLEOTIDE SEQUENCE [LARGE SCALE GENOMIC DNA]</scope>
    <source>
        <strain evidence="2">TK-2024</strain>
        <tissue evidence="2">Old leaves</tissue>
    </source>
</reference>
<evidence type="ECO:0000313" key="2">
    <source>
        <dbReference type="EMBL" id="KAK9026457.1"/>
    </source>
</evidence>
<accession>A0ABR2SMH7</accession>
<feature type="region of interest" description="Disordered" evidence="1">
    <location>
        <begin position="97"/>
        <end position="126"/>
    </location>
</feature>
<sequence length="126" mass="14335">MMVERVMNNDEHGQPVDPSTKLGDHNHRLQGDKFYGLLKDSEDERLPGWLTVKHAKLRDLFDMGDASSFEKDEEPEQLGLDDSVDTSISSWIRNDVGADGFDVTPDMENENAEEDPINEQNRQAIF</sequence>
<name>A0ABR2SMH7_9ROSI</name>
<organism evidence="2 3">
    <name type="scientific">Hibiscus sabdariffa</name>
    <name type="common">roselle</name>
    <dbReference type="NCBI Taxonomy" id="183260"/>
    <lineage>
        <taxon>Eukaryota</taxon>
        <taxon>Viridiplantae</taxon>
        <taxon>Streptophyta</taxon>
        <taxon>Embryophyta</taxon>
        <taxon>Tracheophyta</taxon>
        <taxon>Spermatophyta</taxon>
        <taxon>Magnoliopsida</taxon>
        <taxon>eudicotyledons</taxon>
        <taxon>Gunneridae</taxon>
        <taxon>Pentapetalae</taxon>
        <taxon>rosids</taxon>
        <taxon>malvids</taxon>
        <taxon>Malvales</taxon>
        <taxon>Malvaceae</taxon>
        <taxon>Malvoideae</taxon>
        <taxon>Hibiscus</taxon>
    </lineage>
</organism>
<feature type="region of interest" description="Disordered" evidence="1">
    <location>
        <begin position="1"/>
        <end position="27"/>
    </location>
</feature>
<gene>
    <name evidence="2" type="ORF">V6N11_039295</name>
</gene>
<evidence type="ECO:0000313" key="3">
    <source>
        <dbReference type="Proteomes" id="UP001396334"/>
    </source>
</evidence>
<feature type="compositionally biased region" description="Acidic residues" evidence="1">
    <location>
        <begin position="105"/>
        <end position="117"/>
    </location>
</feature>
<proteinExistence type="predicted"/>